<gene>
    <name evidence="2" type="ORF">QYS47_29710</name>
</gene>
<proteinExistence type="predicted"/>
<evidence type="ECO:0000256" key="1">
    <source>
        <dbReference type="SAM" id="Coils"/>
    </source>
</evidence>
<name>A0AA51ZWY9_9BACT</name>
<evidence type="ECO:0000313" key="2">
    <source>
        <dbReference type="EMBL" id="WNB18268.1"/>
    </source>
</evidence>
<organism evidence="2">
    <name type="scientific">Marivirga arenosa</name>
    <dbReference type="NCBI Taxonomy" id="3059076"/>
    <lineage>
        <taxon>Bacteria</taxon>
        <taxon>Pseudomonadati</taxon>
        <taxon>Bacteroidota</taxon>
        <taxon>Cytophagia</taxon>
        <taxon>Cytophagales</taxon>
        <taxon>Marivirgaceae</taxon>
        <taxon>Marivirga</taxon>
    </lineage>
</organism>
<reference evidence="2" key="1">
    <citation type="submission" date="2023-08" db="EMBL/GenBank/DDBJ databases">
        <title>Comparative genomics and taxonomic characterization of three novel marine species of genus Marivirga.</title>
        <authorList>
            <person name="Muhammad N."/>
            <person name="Kim S.-G."/>
        </authorList>
    </citation>
    <scope>NUCLEOTIDE SEQUENCE</scope>
    <source>
        <strain evidence="2">BKB1-2</strain>
    </source>
</reference>
<feature type="coiled-coil region" evidence="1">
    <location>
        <begin position="161"/>
        <end position="188"/>
    </location>
</feature>
<dbReference type="EMBL" id="CP129968">
    <property type="protein sequence ID" value="WNB18268.1"/>
    <property type="molecule type" value="Genomic_DNA"/>
</dbReference>
<accession>A0AA51ZWY9</accession>
<dbReference type="KEGG" id="marp:QYS47_29710"/>
<sequence>MNYLRLSMITLITIFSFQLRGIAQEILSQSEEIRNMKIGEYNVYRVILQENGSATFESFDYVDAITEKKPEKNFPNEHFQVLGKLQNSSASFLPDNWAFPATYIQKGYEGNKQMQEDFGYIPQKIHKNDNHEERVVYLNGWIFNLSDWKNKDDYTLWTISIPKLSNEEREALKEKQKAEENINDKKKKGLKGKLLALQESAMSPEYRALHNANAPKMLQDYLDAAFAKQEKEYAAWIKNPGNAKFVENVELIRETMIKFYKKDKEEYYNSEEYRRIKANNEAADQARANSTVTLKNESGGTICVTTGGSSKTIGPGGSSSFQCSKDIYYGQMNGNTCSTTKGSLIVSANQSCGDTITVL</sequence>
<dbReference type="RefSeq" id="WP_322347796.1">
    <property type="nucleotide sequence ID" value="NZ_CP129968.2"/>
</dbReference>
<dbReference type="AlphaFoldDB" id="A0AA51ZWY9"/>
<keyword evidence="1" id="KW-0175">Coiled coil</keyword>
<dbReference type="Proteomes" id="UP001232019">
    <property type="component" value="Chromosome"/>
</dbReference>
<protein>
    <submittedName>
        <fullName evidence="2">Uncharacterized protein</fullName>
    </submittedName>
</protein>